<dbReference type="PANTHER" id="PTHR43353:SF5">
    <property type="entry name" value="SUCCINATE-SEMIALDEHYDE DEHYDROGENASE, MITOCHONDRIAL"/>
    <property type="match status" value="1"/>
</dbReference>
<evidence type="ECO:0000313" key="5">
    <source>
        <dbReference type="Proteomes" id="UP000185192"/>
    </source>
</evidence>
<dbReference type="Gene3D" id="3.40.309.10">
    <property type="entry name" value="Aldehyde Dehydrogenase, Chain A, domain 2"/>
    <property type="match status" value="1"/>
</dbReference>
<evidence type="ECO:0000256" key="2">
    <source>
        <dbReference type="ARBA" id="ARBA00023002"/>
    </source>
</evidence>
<accession>A0A1N6CXR2</accession>
<dbReference type="InterPro" id="IPR016163">
    <property type="entry name" value="Ald_DH_C"/>
</dbReference>
<proteinExistence type="inferred from homology"/>
<dbReference type="InterPro" id="IPR050740">
    <property type="entry name" value="Aldehyde_DH_Superfamily"/>
</dbReference>
<keyword evidence="5" id="KW-1185">Reference proteome</keyword>
<dbReference type="GO" id="GO:0009450">
    <property type="term" value="P:gamma-aminobutyric acid catabolic process"/>
    <property type="evidence" value="ECO:0007669"/>
    <property type="project" value="TreeGrafter"/>
</dbReference>
<dbReference type="InterPro" id="IPR015590">
    <property type="entry name" value="Aldehyde_DH_dom"/>
</dbReference>
<dbReference type="InterPro" id="IPR016161">
    <property type="entry name" value="Ald_DH/histidinol_DH"/>
</dbReference>
<name>A0A1N6CXR2_9SPHN</name>
<reference evidence="5" key="1">
    <citation type="submission" date="2016-11" db="EMBL/GenBank/DDBJ databases">
        <authorList>
            <person name="Varghese N."/>
            <person name="Submissions S."/>
        </authorList>
    </citation>
    <scope>NUCLEOTIDE SEQUENCE [LARGE SCALE GENOMIC DNA]</scope>
    <source>
        <strain evidence="5">DSM 22363</strain>
    </source>
</reference>
<evidence type="ECO:0000259" key="3">
    <source>
        <dbReference type="Pfam" id="PF00171"/>
    </source>
</evidence>
<dbReference type="InterPro" id="IPR016162">
    <property type="entry name" value="Ald_DH_N"/>
</dbReference>
<organism evidence="4 5">
    <name type="scientific">Parasphingorhabdus marina DSM 22363</name>
    <dbReference type="NCBI Taxonomy" id="1123272"/>
    <lineage>
        <taxon>Bacteria</taxon>
        <taxon>Pseudomonadati</taxon>
        <taxon>Pseudomonadota</taxon>
        <taxon>Alphaproteobacteria</taxon>
        <taxon>Sphingomonadales</taxon>
        <taxon>Sphingomonadaceae</taxon>
        <taxon>Parasphingorhabdus</taxon>
    </lineage>
</organism>
<dbReference type="CDD" id="cd07103">
    <property type="entry name" value="ALDH_F5_SSADH_GabD"/>
    <property type="match status" value="1"/>
</dbReference>
<dbReference type="AlphaFoldDB" id="A0A1N6CXR2"/>
<feature type="domain" description="Aldehyde dehydrogenase" evidence="3">
    <location>
        <begin position="17"/>
        <end position="475"/>
    </location>
</feature>
<evidence type="ECO:0000313" key="4">
    <source>
        <dbReference type="EMBL" id="SIN63204.1"/>
    </source>
</evidence>
<dbReference type="Gene3D" id="3.40.605.10">
    <property type="entry name" value="Aldehyde Dehydrogenase, Chain A, domain 1"/>
    <property type="match status" value="1"/>
</dbReference>
<dbReference type="RefSeq" id="WP_074204154.1">
    <property type="nucleotide sequence ID" value="NZ_FSQW01000001.1"/>
</dbReference>
<dbReference type="STRING" id="1123272.SAMN02745824_1197"/>
<dbReference type="OrthoDB" id="9802947at2"/>
<dbReference type="SUPFAM" id="SSF53720">
    <property type="entry name" value="ALDH-like"/>
    <property type="match status" value="1"/>
</dbReference>
<dbReference type="GO" id="GO:0004777">
    <property type="term" value="F:succinate-semialdehyde dehydrogenase (NAD+) activity"/>
    <property type="evidence" value="ECO:0007669"/>
    <property type="project" value="TreeGrafter"/>
</dbReference>
<dbReference type="FunFam" id="3.40.605.10:FF:000007">
    <property type="entry name" value="NAD/NADP-dependent betaine aldehyde dehydrogenase"/>
    <property type="match status" value="1"/>
</dbReference>
<dbReference type="PANTHER" id="PTHR43353">
    <property type="entry name" value="SUCCINATE-SEMIALDEHYDE DEHYDROGENASE, MITOCHONDRIAL"/>
    <property type="match status" value="1"/>
</dbReference>
<keyword evidence="2" id="KW-0560">Oxidoreductase</keyword>
<dbReference type="FunFam" id="3.40.309.10:FF:000004">
    <property type="entry name" value="Succinate-semialdehyde dehydrogenase I"/>
    <property type="match status" value="1"/>
</dbReference>
<sequence length="478" mass="50844">MSNTYPQNLQLHIDGEWIDAGDRDVHQVINPATGEAISDLPKATKSDLDRALDAAARAFPVWRDTPVAERAAILHKAADLMRERAPEIGRLMTAEQGKPVGQATGEVTASAAHFDIMAEEAKRCYGRVLVRPTGMNSFVKYQPVGPVAAFSPWNFPVFTPIRKLAPALAAGCSIILKPAEETPASPIEMMRCLVDAGLPAGVAQIVFGDPGEVSSHLIASDVIRKVSFTGSVPVGKHLMKLAAEGMKRTTMELGGHAPVLVFDDCDLEQTLDLTAMQKFRNAGQVCVSPTRFYVQSGIYDRFVEAFSERAAKVAVGDGFSEGVDMGPLANPRRPDAIGSMVEDAKSQGADVKLGGERGDGGGFFFSPTVLANVPLQADIMNNEPFGPVAVMRSFDTLDEAIEQANRLPLGLAAYAFTQNLRTANIVGDAIEAGMVAINNLTVSPGDAPFGGVKESGHGSEDGPDGLKAYMVTKAIHQT</sequence>
<gene>
    <name evidence="4" type="ORF">SAMN02745824_1197</name>
</gene>
<comment type="similarity">
    <text evidence="1">Belongs to the aldehyde dehydrogenase family.</text>
</comment>
<protein>
    <submittedName>
        <fullName evidence="4">Succinate semialdehyde dehydrogenase</fullName>
    </submittedName>
</protein>
<evidence type="ECO:0000256" key="1">
    <source>
        <dbReference type="ARBA" id="ARBA00009986"/>
    </source>
</evidence>
<dbReference type="EMBL" id="FSQW01000001">
    <property type="protein sequence ID" value="SIN63204.1"/>
    <property type="molecule type" value="Genomic_DNA"/>
</dbReference>
<dbReference type="Pfam" id="PF00171">
    <property type="entry name" value="Aldedh"/>
    <property type="match status" value="1"/>
</dbReference>
<dbReference type="Proteomes" id="UP000185192">
    <property type="component" value="Unassembled WGS sequence"/>
</dbReference>